<dbReference type="RefSeq" id="WP_203830252.1">
    <property type="nucleotide sequence ID" value="NZ_BAAATY010000053.1"/>
</dbReference>
<reference evidence="1 2" key="1">
    <citation type="submission" date="2021-01" db="EMBL/GenBank/DDBJ databases">
        <title>Whole genome shotgun sequence of Actinoplanes palleronii NBRC 14916.</title>
        <authorList>
            <person name="Komaki H."/>
            <person name="Tamura T."/>
        </authorList>
    </citation>
    <scope>NUCLEOTIDE SEQUENCE [LARGE SCALE GENOMIC DNA]</scope>
    <source>
        <strain evidence="1 2">NBRC 14916</strain>
    </source>
</reference>
<evidence type="ECO:0000313" key="2">
    <source>
        <dbReference type="Proteomes" id="UP000624709"/>
    </source>
</evidence>
<evidence type="ECO:0000313" key="1">
    <source>
        <dbReference type="EMBL" id="GIE72543.1"/>
    </source>
</evidence>
<proteinExistence type="predicted"/>
<gene>
    <name evidence="1" type="ORF">Apa02nite_086510</name>
</gene>
<sequence length="118" mass="12717">MARFVVLYRAPHEVAARFVTATPEEAVIGVQQWTDWFTRLGPALVDPGRPLGHTTTVSRSGVADAPTEIVGMTILEAASMDEAVALVGDHHHLQWSDQCTITILEEMGIPEVEAGLVG</sequence>
<evidence type="ECO:0008006" key="3">
    <source>
        <dbReference type="Google" id="ProtNLM"/>
    </source>
</evidence>
<comment type="caution">
    <text evidence="1">The sequence shown here is derived from an EMBL/GenBank/DDBJ whole genome shotgun (WGS) entry which is preliminary data.</text>
</comment>
<keyword evidence="2" id="KW-1185">Reference proteome</keyword>
<dbReference type="EMBL" id="BOMS01000147">
    <property type="protein sequence ID" value="GIE72543.1"/>
    <property type="molecule type" value="Genomic_DNA"/>
</dbReference>
<organism evidence="1 2">
    <name type="scientific">Actinoplanes palleronii</name>
    <dbReference type="NCBI Taxonomy" id="113570"/>
    <lineage>
        <taxon>Bacteria</taxon>
        <taxon>Bacillati</taxon>
        <taxon>Actinomycetota</taxon>
        <taxon>Actinomycetes</taxon>
        <taxon>Micromonosporales</taxon>
        <taxon>Micromonosporaceae</taxon>
        <taxon>Actinoplanes</taxon>
    </lineage>
</organism>
<accession>A0ABQ4BPE6</accession>
<name>A0ABQ4BPE6_9ACTN</name>
<dbReference type="Proteomes" id="UP000624709">
    <property type="component" value="Unassembled WGS sequence"/>
</dbReference>
<protein>
    <recommendedName>
        <fullName evidence="3">YCII-related domain-containing protein</fullName>
    </recommendedName>
</protein>